<feature type="binding site" evidence="7">
    <location>
        <position position="172"/>
    </location>
    <ligand>
        <name>glyoxylate</name>
        <dbReference type="ChEBI" id="CHEBI:36655"/>
    </ligand>
</feature>
<feature type="binding site" evidence="7">
    <location>
        <position position="241"/>
    </location>
    <ligand>
        <name>FMN</name>
        <dbReference type="ChEBI" id="CHEBI:58210"/>
    </ligand>
</feature>
<evidence type="ECO:0000313" key="10">
    <source>
        <dbReference type="EMBL" id="GHP10561.1"/>
    </source>
</evidence>
<keyword evidence="2 7" id="KW-0285">Flavoprotein</keyword>
<name>A0A830HYR0_9CHLO</name>
<dbReference type="GO" id="GO:0010181">
    <property type="term" value="F:FMN binding"/>
    <property type="evidence" value="ECO:0007669"/>
    <property type="project" value="InterPro"/>
</dbReference>
<dbReference type="PROSITE" id="PS00557">
    <property type="entry name" value="FMN_HYDROXY_ACID_DH_1"/>
    <property type="match status" value="1"/>
</dbReference>
<feature type="binding site" evidence="7">
    <location>
        <position position="163"/>
    </location>
    <ligand>
        <name>FMN</name>
        <dbReference type="ChEBI" id="CHEBI:58210"/>
    </ligand>
</feature>
<organism evidence="10 11">
    <name type="scientific">Pycnococcus provasolii</name>
    <dbReference type="NCBI Taxonomy" id="41880"/>
    <lineage>
        <taxon>Eukaryota</taxon>
        <taxon>Viridiplantae</taxon>
        <taxon>Chlorophyta</taxon>
        <taxon>Pseudoscourfieldiophyceae</taxon>
        <taxon>Pseudoscourfieldiales</taxon>
        <taxon>Pycnococcaceae</taxon>
        <taxon>Pycnococcus</taxon>
    </lineage>
</organism>
<reference evidence="10" key="1">
    <citation type="submission" date="2020-10" db="EMBL/GenBank/DDBJ databases">
        <title>Unveiling of a novel bifunctional photoreceptor, Dualchrome1, isolated from a cosmopolitan green alga.</title>
        <authorList>
            <person name="Suzuki S."/>
            <person name="Kawachi M."/>
        </authorList>
    </citation>
    <scope>NUCLEOTIDE SEQUENCE</scope>
    <source>
        <strain evidence="10">NIES 2893</strain>
    </source>
</reference>
<evidence type="ECO:0000313" key="11">
    <source>
        <dbReference type="Proteomes" id="UP000660262"/>
    </source>
</evidence>
<evidence type="ECO:0000256" key="6">
    <source>
        <dbReference type="PIRSR" id="PIRSR000138-1"/>
    </source>
</evidence>
<dbReference type="InterPro" id="IPR013785">
    <property type="entry name" value="Aldolase_TIM"/>
</dbReference>
<sequence>MRLGDALSVADLRDAYAARMETQDLDYYEGGAEDEVALKRNTASLAAARLWPRVLVGGGERSCKVELLGRQYSSPIGIAPVAMQRLAHDEGECAAAAACAARGALYVMAQQSTTRVEDVAAAADAVTARAPRWLQCYVDKDREVTLALAARARSCGCDALVVTVDSPVLGRRERDQRNRFVLRKGLSLANNPKSYDAAAASKDSGDAQAALAKRVGGRDGNLAWESIPDIAERSGLPVVLKGVVSHADAARAAATPGVAAVWVSNHGGRQLDASPGTFEALPEVVAGVSGRIPVFFDGGVRRGSDVLKALALGAAFVFVGRPLVWALAAGGREGVERLLAMLDAELQSSMALTGAPTIAHVGRHLVQLAGESPPRGPAHPHAFYGNLGRGGASSKL</sequence>
<dbReference type="OrthoDB" id="25826at2759"/>
<proteinExistence type="inferred from homology"/>
<comment type="caution">
    <text evidence="10">The sequence shown here is derived from an EMBL/GenBank/DDBJ whole genome shotgun (WGS) entry which is preliminary data.</text>
</comment>
<dbReference type="PIRSF" id="PIRSF000138">
    <property type="entry name" value="Al-hdrx_acd_dh"/>
    <property type="match status" value="1"/>
</dbReference>
<evidence type="ECO:0000256" key="1">
    <source>
        <dbReference type="ARBA" id="ARBA00001917"/>
    </source>
</evidence>
<feature type="binding site" evidence="7">
    <location>
        <position position="27"/>
    </location>
    <ligand>
        <name>glyoxylate</name>
        <dbReference type="ChEBI" id="CHEBI:36655"/>
    </ligand>
</feature>
<feature type="region of interest" description="Disordered" evidence="8">
    <location>
        <begin position="372"/>
        <end position="396"/>
    </location>
</feature>
<dbReference type="GO" id="GO:0016614">
    <property type="term" value="F:oxidoreductase activity, acting on CH-OH group of donors"/>
    <property type="evidence" value="ECO:0007669"/>
    <property type="project" value="UniProtKB-ARBA"/>
</dbReference>
<dbReference type="Gene3D" id="3.20.20.70">
    <property type="entry name" value="Aldolase class I"/>
    <property type="match status" value="1"/>
</dbReference>
<evidence type="ECO:0000256" key="7">
    <source>
        <dbReference type="PIRSR" id="PIRSR000138-2"/>
    </source>
</evidence>
<comment type="similarity">
    <text evidence="5">Belongs to the FMN-dependent alpha-hydroxy acid dehydrogenase family.</text>
</comment>
<feature type="binding site" evidence="7">
    <location>
        <begin position="320"/>
        <end position="321"/>
    </location>
    <ligand>
        <name>FMN</name>
        <dbReference type="ChEBI" id="CHEBI:58210"/>
    </ligand>
</feature>
<dbReference type="EMBL" id="BNJQ01000030">
    <property type="protein sequence ID" value="GHP10561.1"/>
    <property type="molecule type" value="Genomic_DNA"/>
</dbReference>
<dbReference type="AlphaFoldDB" id="A0A830HYR0"/>
<evidence type="ECO:0000256" key="5">
    <source>
        <dbReference type="ARBA" id="ARBA00024042"/>
    </source>
</evidence>
<dbReference type="InterPro" id="IPR000262">
    <property type="entry name" value="FMN-dep_DH"/>
</dbReference>
<feature type="active site" description="Proton acceptor" evidence="6">
    <location>
        <position position="266"/>
    </location>
</feature>
<feature type="binding site" evidence="7">
    <location>
        <begin position="297"/>
        <end position="301"/>
    </location>
    <ligand>
        <name>FMN</name>
        <dbReference type="ChEBI" id="CHEBI:58210"/>
    </ligand>
</feature>
<keyword evidence="4" id="KW-0560">Oxidoreductase</keyword>
<evidence type="ECO:0000256" key="3">
    <source>
        <dbReference type="ARBA" id="ARBA00022643"/>
    </source>
</evidence>
<dbReference type="InterPro" id="IPR008259">
    <property type="entry name" value="FMN_hydac_DH_AS"/>
</dbReference>
<comment type="cofactor">
    <cofactor evidence="1">
        <name>FMN</name>
        <dbReference type="ChEBI" id="CHEBI:58210"/>
    </cofactor>
</comment>
<protein>
    <recommendedName>
        <fullName evidence="9">FMN hydroxy acid dehydrogenase domain-containing protein</fullName>
    </recommendedName>
</protein>
<feature type="binding site" evidence="7">
    <location>
        <position position="269"/>
    </location>
    <ligand>
        <name>glyoxylate</name>
        <dbReference type="ChEBI" id="CHEBI:36655"/>
    </ligand>
</feature>
<dbReference type="InterPro" id="IPR037396">
    <property type="entry name" value="FMN_HAD"/>
</dbReference>
<dbReference type="Pfam" id="PF01070">
    <property type="entry name" value="FMN_dh"/>
    <property type="match status" value="1"/>
</dbReference>
<evidence type="ECO:0000256" key="4">
    <source>
        <dbReference type="ARBA" id="ARBA00023002"/>
    </source>
</evidence>
<dbReference type="PROSITE" id="PS51349">
    <property type="entry name" value="FMN_HYDROXY_ACID_DH_2"/>
    <property type="match status" value="1"/>
</dbReference>
<dbReference type="CDD" id="cd02809">
    <property type="entry name" value="alpha_hydroxyacid_oxid_FMN"/>
    <property type="match status" value="1"/>
</dbReference>
<feature type="binding site" evidence="7">
    <location>
        <position position="137"/>
    </location>
    <ligand>
        <name>glyoxylate</name>
        <dbReference type="ChEBI" id="CHEBI:36655"/>
    </ligand>
</feature>
<feature type="binding site" evidence="7">
    <location>
        <begin position="80"/>
        <end position="82"/>
    </location>
    <ligand>
        <name>FMN</name>
        <dbReference type="ChEBI" id="CHEBI:58210"/>
    </ligand>
</feature>
<keyword evidence="11" id="KW-1185">Reference proteome</keyword>
<dbReference type="Proteomes" id="UP000660262">
    <property type="component" value="Unassembled WGS sequence"/>
</dbReference>
<feature type="domain" description="FMN hydroxy acid dehydrogenase" evidence="9">
    <location>
        <begin position="1"/>
        <end position="371"/>
    </location>
</feature>
<accession>A0A830HYR0</accession>
<keyword evidence="3 7" id="KW-0288">FMN</keyword>
<feature type="binding site" evidence="7">
    <location>
        <position position="266"/>
    </location>
    <ligand>
        <name>glyoxylate</name>
        <dbReference type="ChEBI" id="CHEBI:36655"/>
    </ligand>
</feature>
<dbReference type="PANTHER" id="PTHR10578:SF107">
    <property type="entry name" value="2-HYDROXYACID OXIDASE 1"/>
    <property type="match status" value="1"/>
</dbReference>
<gene>
    <name evidence="10" type="ORF">PPROV_000929200</name>
</gene>
<feature type="binding site" evidence="7">
    <location>
        <position position="135"/>
    </location>
    <ligand>
        <name>FMN</name>
        <dbReference type="ChEBI" id="CHEBI:58210"/>
    </ligand>
</feature>
<dbReference type="PANTHER" id="PTHR10578">
    <property type="entry name" value="S -2-HYDROXY-ACID OXIDASE-RELATED"/>
    <property type="match status" value="1"/>
</dbReference>
<dbReference type="SUPFAM" id="SSF51395">
    <property type="entry name" value="FMN-linked oxidoreductases"/>
    <property type="match status" value="1"/>
</dbReference>
<feature type="compositionally biased region" description="Gly residues" evidence="8">
    <location>
        <begin position="387"/>
        <end position="396"/>
    </location>
</feature>
<evidence type="ECO:0000259" key="9">
    <source>
        <dbReference type="PROSITE" id="PS51349"/>
    </source>
</evidence>
<feature type="binding site" evidence="7">
    <location>
        <position position="264"/>
    </location>
    <ligand>
        <name>FMN</name>
        <dbReference type="ChEBI" id="CHEBI:58210"/>
    </ligand>
</feature>
<evidence type="ECO:0000256" key="2">
    <source>
        <dbReference type="ARBA" id="ARBA00022630"/>
    </source>
</evidence>
<dbReference type="InterPro" id="IPR012133">
    <property type="entry name" value="Alpha-hydoxy_acid_DH_FMN"/>
</dbReference>
<evidence type="ECO:0000256" key="8">
    <source>
        <dbReference type="SAM" id="MobiDB-lite"/>
    </source>
</evidence>
<dbReference type="FunFam" id="3.20.20.70:FF:000029">
    <property type="entry name" value="L-lactate dehydrogenase"/>
    <property type="match status" value="1"/>
</dbReference>